<feature type="transmembrane region" description="Helical" evidence="1">
    <location>
        <begin position="30"/>
        <end position="51"/>
    </location>
</feature>
<reference evidence="3" key="1">
    <citation type="journal article" date="2017" name="Genome Biol.">
        <title>Comparative genomics reveals high biological diversity and specific adaptations in the industrially and medically important fungal genus Aspergillus.</title>
        <authorList>
            <person name="de Vries R.P."/>
            <person name="Riley R."/>
            <person name="Wiebenga A."/>
            <person name="Aguilar-Osorio G."/>
            <person name="Amillis S."/>
            <person name="Uchima C.A."/>
            <person name="Anderluh G."/>
            <person name="Asadollahi M."/>
            <person name="Askin M."/>
            <person name="Barry K."/>
            <person name="Battaglia E."/>
            <person name="Bayram O."/>
            <person name="Benocci T."/>
            <person name="Braus-Stromeyer S.A."/>
            <person name="Caldana C."/>
            <person name="Canovas D."/>
            <person name="Cerqueira G.C."/>
            <person name="Chen F."/>
            <person name="Chen W."/>
            <person name="Choi C."/>
            <person name="Clum A."/>
            <person name="Dos Santos R.A."/>
            <person name="Damasio A.R."/>
            <person name="Diallinas G."/>
            <person name="Emri T."/>
            <person name="Fekete E."/>
            <person name="Flipphi M."/>
            <person name="Freyberg S."/>
            <person name="Gallo A."/>
            <person name="Gournas C."/>
            <person name="Habgood R."/>
            <person name="Hainaut M."/>
            <person name="Harispe M.L."/>
            <person name="Henrissat B."/>
            <person name="Hilden K.S."/>
            <person name="Hope R."/>
            <person name="Hossain A."/>
            <person name="Karabika E."/>
            <person name="Karaffa L."/>
            <person name="Karanyi Z."/>
            <person name="Krasevec N."/>
            <person name="Kuo A."/>
            <person name="Kusch H."/>
            <person name="LaButti K."/>
            <person name="Lagendijk E.L."/>
            <person name="Lapidus A."/>
            <person name="Levasseur A."/>
            <person name="Lindquist E."/>
            <person name="Lipzen A."/>
            <person name="Logrieco A.F."/>
            <person name="MacCabe A."/>
            <person name="Maekelae M.R."/>
            <person name="Malavazi I."/>
            <person name="Melin P."/>
            <person name="Meyer V."/>
            <person name="Mielnichuk N."/>
            <person name="Miskei M."/>
            <person name="Molnar A.P."/>
            <person name="Mule G."/>
            <person name="Ngan C.Y."/>
            <person name="Orejas M."/>
            <person name="Orosz E."/>
            <person name="Ouedraogo J.P."/>
            <person name="Overkamp K.M."/>
            <person name="Park H.-S."/>
            <person name="Perrone G."/>
            <person name="Piumi F."/>
            <person name="Punt P.J."/>
            <person name="Ram A.F."/>
            <person name="Ramon A."/>
            <person name="Rauscher S."/>
            <person name="Record E."/>
            <person name="Riano-Pachon D.M."/>
            <person name="Robert V."/>
            <person name="Roehrig J."/>
            <person name="Ruller R."/>
            <person name="Salamov A."/>
            <person name="Salih N.S."/>
            <person name="Samson R.A."/>
            <person name="Sandor E."/>
            <person name="Sanguinetti M."/>
            <person name="Schuetze T."/>
            <person name="Sepcic K."/>
            <person name="Shelest E."/>
            <person name="Sherlock G."/>
            <person name="Sophianopoulou V."/>
            <person name="Squina F.M."/>
            <person name="Sun H."/>
            <person name="Susca A."/>
            <person name="Todd R.B."/>
            <person name="Tsang A."/>
            <person name="Unkles S.E."/>
            <person name="van de Wiele N."/>
            <person name="van Rossen-Uffink D."/>
            <person name="Oliveira J.V."/>
            <person name="Vesth T.C."/>
            <person name="Visser J."/>
            <person name="Yu J.-H."/>
            <person name="Zhou M."/>
            <person name="Andersen M.R."/>
            <person name="Archer D.B."/>
            <person name="Baker S.E."/>
            <person name="Benoit I."/>
            <person name="Brakhage A.A."/>
            <person name="Braus G.H."/>
            <person name="Fischer R."/>
            <person name="Frisvad J.C."/>
            <person name="Goldman G.H."/>
            <person name="Houbraken J."/>
            <person name="Oakley B."/>
            <person name="Pocsi I."/>
            <person name="Scazzocchio C."/>
            <person name="Seiboth B."/>
            <person name="vanKuyk P.A."/>
            <person name="Wortman J."/>
            <person name="Dyer P.S."/>
            <person name="Grigoriev I.V."/>
        </authorList>
    </citation>
    <scope>NUCLEOTIDE SEQUENCE [LARGE SCALE GENOMIC DNA]</scope>
    <source>
        <strain evidence="3">ITEM 5010</strain>
    </source>
</reference>
<keyword evidence="1" id="KW-0472">Membrane</keyword>
<dbReference type="VEuPathDB" id="FungiDB:ASPCADRAFT_135663"/>
<protein>
    <submittedName>
        <fullName evidence="2">Uncharacterized protein</fullName>
    </submittedName>
</protein>
<organism evidence="2 3">
    <name type="scientific">Aspergillus carbonarius (strain ITEM 5010)</name>
    <dbReference type="NCBI Taxonomy" id="602072"/>
    <lineage>
        <taxon>Eukaryota</taxon>
        <taxon>Fungi</taxon>
        <taxon>Dikarya</taxon>
        <taxon>Ascomycota</taxon>
        <taxon>Pezizomycotina</taxon>
        <taxon>Eurotiomycetes</taxon>
        <taxon>Eurotiomycetidae</taxon>
        <taxon>Eurotiales</taxon>
        <taxon>Aspergillaceae</taxon>
        <taxon>Aspergillus</taxon>
        <taxon>Aspergillus subgen. Circumdati</taxon>
    </lineage>
</organism>
<accession>A0A1R3R5S8</accession>
<keyword evidence="1" id="KW-1133">Transmembrane helix</keyword>
<dbReference type="AlphaFoldDB" id="A0A1R3R5S8"/>
<evidence type="ECO:0000313" key="3">
    <source>
        <dbReference type="Proteomes" id="UP000188318"/>
    </source>
</evidence>
<keyword evidence="3" id="KW-1185">Reference proteome</keyword>
<keyword evidence="1" id="KW-0812">Transmembrane</keyword>
<sequence length="52" mass="5866">MIRYLLAIFTSGTPQKSSVYINDPSVGRGYVMIILIDLILDFICPLAFFLIL</sequence>
<gene>
    <name evidence="2" type="ORF">ASPCADRAFT_135663</name>
</gene>
<evidence type="ECO:0000256" key="1">
    <source>
        <dbReference type="SAM" id="Phobius"/>
    </source>
</evidence>
<dbReference type="Proteomes" id="UP000188318">
    <property type="component" value="Unassembled WGS sequence"/>
</dbReference>
<evidence type="ECO:0000313" key="2">
    <source>
        <dbReference type="EMBL" id="OOF89834.1"/>
    </source>
</evidence>
<proteinExistence type="predicted"/>
<name>A0A1R3R5S8_ASPC5</name>
<dbReference type="EMBL" id="KV907698">
    <property type="protein sequence ID" value="OOF89834.1"/>
    <property type="molecule type" value="Genomic_DNA"/>
</dbReference>